<dbReference type="OrthoDB" id="689350at2759"/>
<dbReference type="GO" id="GO:0006825">
    <property type="term" value="P:copper ion transport"/>
    <property type="evidence" value="ECO:0007669"/>
    <property type="project" value="UniProtKB-KW"/>
</dbReference>
<dbReference type="Pfam" id="PF00403">
    <property type="entry name" value="HMA"/>
    <property type="match status" value="1"/>
</dbReference>
<evidence type="ECO:0000313" key="10">
    <source>
        <dbReference type="Proteomes" id="UP001147752"/>
    </source>
</evidence>
<dbReference type="GO" id="GO:0005829">
    <property type="term" value="C:cytosol"/>
    <property type="evidence" value="ECO:0007669"/>
    <property type="project" value="TreeGrafter"/>
</dbReference>
<dbReference type="EMBL" id="JAPZBT010000004">
    <property type="protein sequence ID" value="KAJ5360261.1"/>
    <property type="molecule type" value="Genomic_DNA"/>
</dbReference>
<dbReference type="AlphaFoldDB" id="A0A9W9RHK6"/>
<dbReference type="CDD" id="cd00371">
    <property type="entry name" value="HMA"/>
    <property type="match status" value="1"/>
</dbReference>
<dbReference type="PANTHER" id="PTHR46365">
    <property type="entry name" value="COPPER TRANSPORT PROTEIN ATOX1"/>
    <property type="match status" value="1"/>
</dbReference>
<dbReference type="GO" id="GO:0046872">
    <property type="term" value="F:metal ion binding"/>
    <property type="evidence" value="ECO:0007669"/>
    <property type="project" value="UniProtKB-KW"/>
</dbReference>
<keyword evidence="2" id="KW-0479">Metal-binding</keyword>
<dbReference type="GeneID" id="81466358"/>
<comment type="caution">
    <text evidence="9">The sequence shown here is derived from an EMBL/GenBank/DDBJ whole genome shotgun (WGS) entry which is preliminary data.</text>
</comment>
<dbReference type="InterPro" id="IPR051881">
    <property type="entry name" value="Copper_transport_ATOX1-like"/>
</dbReference>
<evidence type="ECO:0000256" key="7">
    <source>
        <dbReference type="ARBA" id="ARBA00038171"/>
    </source>
</evidence>
<keyword evidence="3" id="KW-0187">Copper transport</keyword>
<comment type="similarity">
    <text evidence="7">Belongs to the ATX1 family.</text>
</comment>
<dbReference type="InterPro" id="IPR006121">
    <property type="entry name" value="HMA_dom"/>
</dbReference>
<evidence type="ECO:0000256" key="5">
    <source>
        <dbReference type="ARBA" id="ARBA00023065"/>
    </source>
</evidence>
<dbReference type="RefSeq" id="XP_056575747.1">
    <property type="nucleotide sequence ID" value="XM_056727175.1"/>
</dbReference>
<evidence type="ECO:0000259" key="8">
    <source>
        <dbReference type="PROSITE" id="PS50846"/>
    </source>
</evidence>
<protein>
    <submittedName>
        <fullName evidence="9">Heavy metal-associated domain HMA</fullName>
    </submittedName>
</protein>
<dbReference type="PANTHER" id="PTHR46365:SF1">
    <property type="entry name" value="COPPER TRANSPORT PROTEIN ATOX1"/>
    <property type="match status" value="1"/>
</dbReference>
<reference evidence="9" key="2">
    <citation type="journal article" date="2023" name="IMA Fungus">
        <title>Comparative genomic study of the Penicillium genus elucidates a diverse pangenome and 15 lateral gene transfer events.</title>
        <authorList>
            <person name="Petersen C."/>
            <person name="Sorensen T."/>
            <person name="Nielsen M.R."/>
            <person name="Sondergaard T.E."/>
            <person name="Sorensen J.L."/>
            <person name="Fitzpatrick D.A."/>
            <person name="Frisvad J.C."/>
            <person name="Nielsen K.L."/>
        </authorList>
    </citation>
    <scope>NUCLEOTIDE SEQUENCE</scope>
    <source>
        <strain evidence="9">IBT 3081</strain>
    </source>
</reference>
<evidence type="ECO:0000256" key="6">
    <source>
        <dbReference type="ARBA" id="ARBA00023186"/>
    </source>
</evidence>
<dbReference type="PROSITE" id="PS50846">
    <property type="entry name" value="HMA_2"/>
    <property type="match status" value="1"/>
</dbReference>
<reference evidence="9" key="1">
    <citation type="submission" date="2022-12" db="EMBL/GenBank/DDBJ databases">
        <authorList>
            <person name="Petersen C."/>
        </authorList>
    </citation>
    <scope>NUCLEOTIDE SEQUENCE</scope>
    <source>
        <strain evidence="9">IBT 3081</strain>
    </source>
</reference>
<evidence type="ECO:0000256" key="2">
    <source>
        <dbReference type="ARBA" id="ARBA00022723"/>
    </source>
</evidence>
<organism evidence="9 10">
    <name type="scientific">Penicillium concentricum</name>
    <dbReference type="NCBI Taxonomy" id="293559"/>
    <lineage>
        <taxon>Eukaryota</taxon>
        <taxon>Fungi</taxon>
        <taxon>Dikarya</taxon>
        <taxon>Ascomycota</taxon>
        <taxon>Pezizomycotina</taxon>
        <taxon>Eurotiomycetes</taxon>
        <taxon>Eurotiomycetidae</taxon>
        <taxon>Eurotiales</taxon>
        <taxon>Aspergillaceae</taxon>
        <taxon>Penicillium</taxon>
    </lineage>
</organism>
<proteinExistence type="inferred from homology"/>
<evidence type="ECO:0000313" key="9">
    <source>
        <dbReference type="EMBL" id="KAJ5360261.1"/>
    </source>
</evidence>
<dbReference type="InterPro" id="IPR036163">
    <property type="entry name" value="HMA_dom_sf"/>
</dbReference>
<gene>
    <name evidence="9" type="ORF">N7517_009452</name>
</gene>
<keyword evidence="4" id="KW-0186">Copper</keyword>
<keyword evidence="6" id="KW-0143">Chaperone</keyword>
<sequence length="79" mass="8271">MSSHKYTLNVQMGCGGCSSAIKEAMEALNGVQSHSISLEEQTVSVMAEPSLSYETVLEAIKAKGKNVRSGEADGVAQPV</sequence>
<accession>A0A9W9RHK6</accession>
<dbReference type="SUPFAM" id="SSF55008">
    <property type="entry name" value="HMA, heavy metal-associated domain"/>
    <property type="match status" value="1"/>
</dbReference>
<evidence type="ECO:0000256" key="3">
    <source>
        <dbReference type="ARBA" id="ARBA00022796"/>
    </source>
</evidence>
<keyword evidence="5" id="KW-0406">Ion transport</keyword>
<feature type="domain" description="HMA" evidence="8">
    <location>
        <begin position="3"/>
        <end position="68"/>
    </location>
</feature>
<evidence type="ECO:0000256" key="4">
    <source>
        <dbReference type="ARBA" id="ARBA00023008"/>
    </source>
</evidence>
<evidence type="ECO:0000256" key="1">
    <source>
        <dbReference type="ARBA" id="ARBA00022448"/>
    </source>
</evidence>
<dbReference type="GO" id="GO:0016531">
    <property type="term" value="F:copper chaperone activity"/>
    <property type="evidence" value="ECO:0007669"/>
    <property type="project" value="TreeGrafter"/>
</dbReference>
<keyword evidence="1" id="KW-0813">Transport</keyword>
<dbReference type="Gene3D" id="3.30.70.100">
    <property type="match status" value="1"/>
</dbReference>
<keyword evidence="10" id="KW-1185">Reference proteome</keyword>
<dbReference type="Proteomes" id="UP001147752">
    <property type="component" value="Unassembled WGS sequence"/>
</dbReference>
<name>A0A9W9RHK6_9EURO</name>